<proteinExistence type="predicted"/>
<dbReference type="InterPro" id="IPR053227">
    <property type="entry name" value="TRPL-trafficking_regulator"/>
</dbReference>
<dbReference type="Proteomes" id="UP001162131">
    <property type="component" value="Unassembled WGS sequence"/>
</dbReference>
<dbReference type="GO" id="GO:0070300">
    <property type="term" value="F:phosphatidic acid binding"/>
    <property type="evidence" value="ECO:0007669"/>
    <property type="project" value="TreeGrafter"/>
</dbReference>
<evidence type="ECO:0000313" key="4">
    <source>
        <dbReference type="Proteomes" id="UP001162131"/>
    </source>
</evidence>
<dbReference type="GO" id="GO:0035091">
    <property type="term" value="F:phosphatidylinositol binding"/>
    <property type="evidence" value="ECO:0007669"/>
    <property type="project" value="TreeGrafter"/>
</dbReference>
<feature type="transmembrane region" description="Helical" evidence="1">
    <location>
        <begin position="12"/>
        <end position="28"/>
    </location>
</feature>
<dbReference type="AlphaFoldDB" id="A0AAU9JVL3"/>
<dbReference type="InterPro" id="IPR027417">
    <property type="entry name" value="P-loop_NTPase"/>
</dbReference>
<dbReference type="Gene3D" id="3.40.50.300">
    <property type="entry name" value="P-loop containing nucleotide triphosphate hydrolases"/>
    <property type="match status" value="1"/>
</dbReference>
<dbReference type="Gene3D" id="2.40.320.10">
    <property type="entry name" value="Hypothetical Protein Pfu-838710-001"/>
    <property type="match status" value="1"/>
</dbReference>
<dbReference type="PANTHER" id="PTHR34932:SF1">
    <property type="entry name" value="TRPL TRANSLOCATION DEFECT PROTEIN 14"/>
    <property type="match status" value="1"/>
</dbReference>
<evidence type="ECO:0000259" key="2">
    <source>
        <dbReference type="Pfam" id="PF13521"/>
    </source>
</evidence>
<protein>
    <recommendedName>
        <fullName evidence="2">NadR/Ttd14 AAA domain-containing protein</fullName>
    </recommendedName>
</protein>
<evidence type="ECO:0000256" key="1">
    <source>
        <dbReference type="SAM" id="Phobius"/>
    </source>
</evidence>
<organism evidence="3 4">
    <name type="scientific">Blepharisma stoltei</name>
    <dbReference type="NCBI Taxonomy" id="1481888"/>
    <lineage>
        <taxon>Eukaryota</taxon>
        <taxon>Sar</taxon>
        <taxon>Alveolata</taxon>
        <taxon>Ciliophora</taxon>
        <taxon>Postciliodesmatophora</taxon>
        <taxon>Heterotrichea</taxon>
        <taxon>Heterotrichida</taxon>
        <taxon>Blepharismidae</taxon>
        <taxon>Blepharisma</taxon>
    </lineage>
</organism>
<dbReference type="SUPFAM" id="SSF55154">
    <property type="entry name" value="CYTH-like phosphatases"/>
    <property type="match status" value="1"/>
</dbReference>
<keyword evidence="1" id="KW-0812">Transmembrane</keyword>
<gene>
    <name evidence="3" type="ORF">BSTOLATCC_MIC49271</name>
</gene>
<keyword evidence="4" id="KW-1185">Reference proteome</keyword>
<dbReference type="InterPro" id="IPR033469">
    <property type="entry name" value="CYTH-like_dom_sf"/>
</dbReference>
<dbReference type="InterPro" id="IPR038727">
    <property type="entry name" value="NadR/Ttd14_AAA_dom"/>
</dbReference>
<keyword evidence="1" id="KW-0472">Membrane</keyword>
<name>A0AAU9JVL3_9CILI</name>
<dbReference type="PANTHER" id="PTHR34932">
    <property type="entry name" value="TRPL TRANSLOCATION DEFECT PROTEIN 14"/>
    <property type="match status" value="1"/>
</dbReference>
<comment type="caution">
    <text evidence="3">The sequence shown here is derived from an EMBL/GenBank/DDBJ whole genome shotgun (WGS) entry which is preliminary data.</text>
</comment>
<accession>A0AAU9JVL3</accession>
<sequence>MDTEILGDSFNTVLLLIIIGLLSIYAFVEPKKPIPQSPNSSELPSLKNHKSASSCYSNSNFNTRDVYRIVITGGPCAGKTTSINSVAKELSKLGYSVYIVPEAATLLMKGGAMINLDGSDESAQVELQANLMQMQMALEDTFTEIASATREKSVILCDRGLMDGSAYISPELWQVILDERGWSVVHLRDRRYEAVIHLVTAAQGAEEHYTVMNNEARYEGLEAARQTDLNTQKAWVGHSHLSIIDNVKGQSFDDKMKRCQACVLRAVGLPTPMQFYKKFLVQLELDTEPSQIPILPSNIPSVRIYVEDTFLRVKDKKLDKIQKRGQSGSYTYMHAIRNKEINNEYTVTKCQITSQEYMRLLERKDPFRQTIKRVRFCFIYEESYFMLDKFLNVEEGILILKIASEKKIEEISIPSFIKLGRDIREDSRFNSHKLAKFNWYNSVDEKRIIPED</sequence>
<dbReference type="EMBL" id="CAJZBQ010000048">
    <property type="protein sequence ID" value="CAG9329645.1"/>
    <property type="molecule type" value="Genomic_DNA"/>
</dbReference>
<evidence type="ECO:0000313" key="3">
    <source>
        <dbReference type="EMBL" id="CAG9329645.1"/>
    </source>
</evidence>
<feature type="domain" description="NadR/Ttd14 AAA" evidence="2">
    <location>
        <begin position="68"/>
        <end position="246"/>
    </location>
</feature>
<keyword evidence="1" id="KW-1133">Transmembrane helix</keyword>
<dbReference type="Pfam" id="PF13521">
    <property type="entry name" value="AAA_28"/>
    <property type="match status" value="1"/>
</dbReference>
<dbReference type="GO" id="GO:0005525">
    <property type="term" value="F:GTP binding"/>
    <property type="evidence" value="ECO:0007669"/>
    <property type="project" value="TreeGrafter"/>
</dbReference>
<reference evidence="3" key="1">
    <citation type="submission" date="2021-09" db="EMBL/GenBank/DDBJ databases">
        <authorList>
            <consortium name="AG Swart"/>
            <person name="Singh M."/>
            <person name="Singh A."/>
            <person name="Seah K."/>
            <person name="Emmerich C."/>
        </authorList>
    </citation>
    <scope>NUCLEOTIDE SEQUENCE</scope>
    <source>
        <strain evidence="3">ATCC30299</strain>
    </source>
</reference>
<dbReference type="SUPFAM" id="SSF52540">
    <property type="entry name" value="P-loop containing nucleoside triphosphate hydrolases"/>
    <property type="match status" value="1"/>
</dbReference>